<dbReference type="GO" id="GO:0005782">
    <property type="term" value="C:peroxisomal matrix"/>
    <property type="evidence" value="ECO:0007669"/>
    <property type="project" value="TreeGrafter"/>
</dbReference>
<reference evidence="5 6" key="1">
    <citation type="journal article" date="2015" name="Sci. Rep.">
        <title>The power of single molecule real-time sequencing technology in the de novo assembly of a eukaryotic genome.</title>
        <authorList>
            <person name="Sakai H."/>
            <person name="Naito K."/>
            <person name="Ogiso-Tanaka E."/>
            <person name="Takahashi Y."/>
            <person name="Iseki K."/>
            <person name="Muto C."/>
            <person name="Satou K."/>
            <person name="Teruya K."/>
            <person name="Shiroma A."/>
            <person name="Shimoji M."/>
            <person name="Hirano T."/>
            <person name="Itoh T."/>
            <person name="Kaga A."/>
            <person name="Tomooka N."/>
        </authorList>
    </citation>
    <scope>NUCLEOTIDE SEQUENCE [LARGE SCALE GENOMIC DNA]</scope>
    <source>
        <strain evidence="6">cv. Shumari</strain>
    </source>
</reference>
<keyword evidence="6" id="KW-1185">Reference proteome</keyword>
<dbReference type="InterPro" id="IPR044536">
    <property type="entry name" value="PEX7"/>
</dbReference>
<feature type="non-terminal residue" evidence="5">
    <location>
        <position position="1"/>
    </location>
</feature>
<dbReference type="InterPro" id="IPR015943">
    <property type="entry name" value="WD40/YVTN_repeat-like_dom_sf"/>
</dbReference>
<dbReference type="GO" id="GO:0005053">
    <property type="term" value="F:peroxisome matrix targeting signal-2 binding"/>
    <property type="evidence" value="ECO:0007669"/>
    <property type="project" value="InterPro"/>
</dbReference>
<dbReference type="PANTHER" id="PTHR46027">
    <property type="entry name" value="PEROXISOMAL TARGETING SIGNAL 2 RECEPTOR"/>
    <property type="match status" value="1"/>
</dbReference>
<name>A0A0S3RQS7_PHAAN</name>
<evidence type="ECO:0000313" key="5">
    <source>
        <dbReference type="EMBL" id="BAT82956.1"/>
    </source>
</evidence>
<evidence type="ECO:0000313" key="6">
    <source>
        <dbReference type="Proteomes" id="UP000291084"/>
    </source>
</evidence>
<sequence length="79" mass="9238">HFQPDPLRRLQPRLPRLFPLLWDDTVKLRTLDRPTSVCTFKEHAYCVYSAVWNPHVDVFASASGHCTSFQSVRYKAYLS</sequence>
<gene>
    <name evidence="5" type="primary">Vigan.04G004300</name>
    <name evidence="5" type="ORF">VIGAN_04004300</name>
</gene>
<evidence type="ECO:0000256" key="3">
    <source>
        <dbReference type="ARBA" id="ARBA00022490"/>
    </source>
</evidence>
<dbReference type="Proteomes" id="UP000291084">
    <property type="component" value="Chromosome 4"/>
</dbReference>
<dbReference type="SUPFAM" id="SSF50978">
    <property type="entry name" value="WD40 repeat-like"/>
    <property type="match status" value="1"/>
</dbReference>
<dbReference type="Gene3D" id="2.130.10.10">
    <property type="entry name" value="YVTN repeat-like/Quinoprotein amine dehydrogenase"/>
    <property type="match status" value="1"/>
</dbReference>
<evidence type="ECO:0000256" key="2">
    <source>
        <dbReference type="ARBA" id="ARBA00022448"/>
    </source>
</evidence>
<accession>A0A0S3RQS7</accession>
<proteinExistence type="predicted"/>
<dbReference type="AlphaFoldDB" id="A0A0S3RQS7"/>
<keyword evidence="2" id="KW-0813">Transport</keyword>
<dbReference type="GO" id="GO:0016558">
    <property type="term" value="P:protein import into peroxisome matrix"/>
    <property type="evidence" value="ECO:0007669"/>
    <property type="project" value="InterPro"/>
</dbReference>
<evidence type="ECO:0000256" key="1">
    <source>
        <dbReference type="ARBA" id="ARBA00004496"/>
    </source>
</evidence>
<dbReference type="EMBL" id="AP015037">
    <property type="protein sequence ID" value="BAT82956.1"/>
    <property type="molecule type" value="Genomic_DNA"/>
</dbReference>
<dbReference type="PANTHER" id="PTHR46027:SF1">
    <property type="entry name" value="PEROXISOMAL TARGETING SIGNAL 2 RECEPTOR"/>
    <property type="match status" value="1"/>
</dbReference>
<dbReference type="InterPro" id="IPR036322">
    <property type="entry name" value="WD40_repeat_dom_sf"/>
</dbReference>
<comment type="subcellular location">
    <subcellularLocation>
        <location evidence="1">Cytoplasm</location>
    </subcellularLocation>
</comment>
<evidence type="ECO:0000256" key="4">
    <source>
        <dbReference type="ARBA" id="ARBA00022927"/>
    </source>
</evidence>
<protein>
    <submittedName>
        <fullName evidence="5">Uncharacterized protein</fullName>
    </submittedName>
</protein>
<organism evidence="5 6">
    <name type="scientific">Vigna angularis var. angularis</name>
    <dbReference type="NCBI Taxonomy" id="157739"/>
    <lineage>
        <taxon>Eukaryota</taxon>
        <taxon>Viridiplantae</taxon>
        <taxon>Streptophyta</taxon>
        <taxon>Embryophyta</taxon>
        <taxon>Tracheophyta</taxon>
        <taxon>Spermatophyta</taxon>
        <taxon>Magnoliopsida</taxon>
        <taxon>eudicotyledons</taxon>
        <taxon>Gunneridae</taxon>
        <taxon>Pentapetalae</taxon>
        <taxon>rosids</taxon>
        <taxon>fabids</taxon>
        <taxon>Fabales</taxon>
        <taxon>Fabaceae</taxon>
        <taxon>Papilionoideae</taxon>
        <taxon>50 kb inversion clade</taxon>
        <taxon>NPAAA clade</taxon>
        <taxon>indigoferoid/millettioid clade</taxon>
        <taxon>Phaseoleae</taxon>
        <taxon>Vigna</taxon>
    </lineage>
</organism>
<keyword evidence="3" id="KW-0963">Cytoplasm</keyword>
<dbReference type="GO" id="GO:0005829">
    <property type="term" value="C:cytosol"/>
    <property type="evidence" value="ECO:0007669"/>
    <property type="project" value="TreeGrafter"/>
</dbReference>
<keyword evidence="4" id="KW-0653">Protein transport</keyword>